<dbReference type="Proteomes" id="UP000254893">
    <property type="component" value="Unassembled WGS sequence"/>
</dbReference>
<protein>
    <submittedName>
        <fullName evidence="2">Cyclic 3',5'-adenosine monophosphate phosphodiesterase</fullName>
    </submittedName>
</protein>
<reference evidence="2 3" key="1">
    <citation type="submission" date="2018-06" db="EMBL/GenBank/DDBJ databases">
        <authorList>
            <consortium name="Pathogen Informatics"/>
            <person name="Doyle S."/>
        </authorList>
    </citation>
    <scope>NUCLEOTIDE SEQUENCE [LARGE SCALE GENOMIC DNA]</scope>
    <source>
        <strain evidence="2 3">NCTC11388</strain>
    </source>
</reference>
<dbReference type="EMBL" id="UGYW01000002">
    <property type="protein sequence ID" value="SUJ24445.1"/>
    <property type="molecule type" value="Genomic_DNA"/>
</dbReference>
<dbReference type="Gene3D" id="3.60.21.10">
    <property type="match status" value="1"/>
</dbReference>
<name>A0A380CPT4_SPHSI</name>
<feature type="domain" description="Calcineurin-like phosphoesterase" evidence="1">
    <location>
        <begin position="42"/>
        <end position="266"/>
    </location>
</feature>
<dbReference type="PROSITE" id="PS51318">
    <property type="entry name" value="TAT"/>
    <property type="match status" value="1"/>
</dbReference>
<dbReference type="AlphaFoldDB" id="A0A380CPT4"/>
<evidence type="ECO:0000259" key="1">
    <source>
        <dbReference type="Pfam" id="PF00149"/>
    </source>
</evidence>
<dbReference type="SUPFAM" id="SSF56300">
    <property type="entry name" value="Metallo-dependent phosphatases"/>
    <property type="match status" value="1"/>
</dbReference>
<dbReference type="RefSeq" id="WP_115171010.1">
    <property type="nucleotide sequence ID" value="NZ_UGYW01000002.1"/>
</dbReference>
<accession>A0A380CPT4</accession>
<dbReference type="InterPro" id="IPR004843">
    <property type="entry name" value="Calcineurin-like_PHP"/>
</dbReference>
<evidence type="ECO:0000313" key="3">
    <source>
        <dbReference type="Proteomes" id="UP000254893"/>
    </source>
</evidence>
<evidence type="ECO:0000313" key="2">
    <source>
        <dbReference type="EMBL" id="SUJ24445.1"/>
    </source>
</evidence>
<dbReference type="PANTHER" id="PTHR43143:SF1">
    <property type="entry name" value="SERINE_THREONINE-PROTEIN PHOSPHATASE CPPED1"/>
    <property type="match status" value="1"/>
</dbReference>
<proteinExistence type="predicted"/>
<organism evidence="2 3">
    <name type="scientific">Sphingobacterium spiritivorum</name>
    <name type="common">Flavobacterium spiritivorum</name>
    <dbReference type="NCBI Taxonomy" id="258"/>
    <lineage>
        <taxon>Bacteria</taxon>
        <taxon>Pseudomonadati</taxon>
        <taxon>Bacteroidota</taxon>
        <taxon>Sphingobacteriia</taxon>
        <taxon>Sphingobacteriales</taxon>
        <taxon>Sphingobacteriaceae</taxon>
        <taxon>Sphingobacterium</taxon>
    </lineage>
</organism>
<dbReference type="PANTHER" id="PTHR43143">
    <property type="entry name" value="METALLOPHOSPHOESTERASE, CALCINEURIN SUPERFAMILY"/>
    <property type="match status" value="1"/>
</dbReference>
<dbReference type="Pfam" id="PF00149">
    <property type="entry name" value="Metallophos"/>
    <property type="match status" value="1"/>
</dbReference>
<gene>
    <name evidence="2" type="ORF">NCTC11388_03549</name>
</gene>
<dbReference type="InterPro" id="IPR051918">
    <property type="entry name" value="STPP_CPPED1"/>
</dbReference>
<dbReference type="GO" id="GO:0016787">
    <property type="term" value="F:hydrolase activity"/>
    <property type="evidence" value="ECO:0007669"/>
    <property type="project" value="InterPro"/>
</dbReference>
<dbReference type="InterPro" id="IPR029052">
    <property type="entry name" value="Metallo-depent_PP-like"/>
</dbReference>
<dbReference type="InterPro" id="IPR006311">
    <property type="entry name" value="TAT_signal"/>
</dbReference>
<sequence>MDIPRRNFLKGAGILSASSVLAFSQLTAYAHEKQKLNIKRSLRIAHLTDIHMLDKPEVSKAVAGIYTQLQSMKDKPDFIINTGDSLMDMNNQTKERIDILWKAWDQAAATHSFPVKSCLGNHDVWYLPKEHAAYEQSSKDPLYGKKWAMTKLGLPQPYYSFEQKGWKFIALDSIHYNSEKGGYTFGQEQLDWLSEELAQTSGKTPVVLFSHVPIISVTPLLYAAQRTPILKMGFPGGDQHVDVVAVKSILKQHPNVRVALSGHVHYVDHVSYLGVNYYCGGAVSGNWWNGVLDDFAPAYSILDLYEDGSSHYETIYY</sequence>